<protein>
    <submittedName>
        <fullName evidence="1">Uncharacterized protein</fullName>
    </submittedName>
</protein>
<accession>A0A813RBB1</accession>
<dbReference type="Proteomes" id="UP000663879">
    <property type="component" value="Unassembled WGS sequence"/>
</dbReference>
<evidence type="ECO:0000313" key="1">
    <source>
        <dbReference type="EMBL" id="CAF0780135.1"/>
    </source>
</evidence>
<proteinExistence type="predicted"/>
<comment type="caution">
    <text evidence="1">The sequence shown here is derived from an EMBL/GenBank/DDBJ whole genome shotgun (WGS) entry which is preliminary data.</text>
</comment>
<name>A0A813RBB1_9BILA</name>
<dbReference type="EMBL" id="CAJNOC010000588">
    <property type="protein sequence ID" value="CAF0780135.1"/>
    <property type="molecule type" value="Genomic_DNA"/>
</dbReference>
<keyword evidence="2" id="KW-1185">Reference proteome</keyword>
<organism evidence="1 2">
    <name type="scientific">Brachionus calyciflorus</name>
    <dbReference type="NCBI Taxonomy" id="104777"/>
    <lineage>
        <taxon>Eukaryota</taxon>
        <taxon>Metazoa</taxon>
        <taxon>Spiralia</taxon>
        <taxon>Gnathifera</taxon>
        <taxon>Rotifera</taxon>
        <taxon>Eurotatoria</taxon>
        <taxon>Monogononta</taxon>
        <taxon>Pseudotrocha</taxon>
        <taxon>Ploima</taxon>
        <taxon>Brachionidae</taxon>
        <taxon>Brachionus</taxon>
    </lineage>
</organism>
<gene>
    <name evidence="1" type="ORF">OXX778_LOCUS5415</name>
</gene>
<reference evidence="1" key="1">
    <citation type="submission" date="2021-02" db="EMBL/GenBank/DDBJ databases">
        <authorList>
            <person name="Nowell W R."/>
        </authorList>
    </citation>
    <scope>NUCLEOTIDE SEQUENCE</scope>
    <source>
        <strain evidence="1">Ploen Becks lab</strain>
    </source>
</reference>
<sequence length="168" mass="19757">MEEKLRLLNLNDDDKNFYSLKTKKNKNIDNIQPEVNLNLVSNSVITHPIVNIVEYSDSESTITVNDQIDECDLDTISLNDEIEECNLVMKYSTMKKRRTTLNLMLILMLWMNQTKSLSNRYIRLQLKANQKWFIVINNTCMKKHMEMKSIGDVQCLSRFNAILEYIQT</sequence>
<evidence type="ECO:0000313" key="2">
    <source>
        <dbReference type="Proteomes" id="UP000663879"/>
    </source>
</evidence>
<dbReference type="AlphaFoldDB" id="A0A813RBB1"/>